<dbReference type="CDD" id="cd01833">
    <property type="entry name" value="XynB_like"/>
    <property type="match status" value="1"/>
</dbReference>
<keyword evidence="4" id="KW-1185">Reference proteome</keyword>
<accession>A0ABQ3ZH89</accession>
<evidence type="ECO:0000256" key="1">
    <source>
        <dbReference type="SAM" id="SignalP"/>
    </source>
</evidence>
<keyword evidence="3" id="KW-0378">Hydrolase</keyword>
<dbReference type="Pfam" id="PF13472">
    <property type="entry name" value="Lipase_GDSL_2"/>
    <property type="match status" value="1"/>
</dbReference>
<dbReference type="InterPro" id="IPR051532">
    <property type="entry name" value="Ester_Hydrolysis_Enzymes"/>
</dbReference>
<comment type="caution">
    <text evidence="3">The sequence shown here is derived from an EMBL/GenBank/DDBJ whole genome shotgun (WGS) entry which is preliminary data.</text>
</comment>
<feature type="chain" id="PRO_5047482594" evidence="1">
    <location>
        <begin position="21"/>
        <end position="216"/>
    </location>
</feature>
<feature type="domain" description="SGNH hydrolase-type esterase" evidence="2">
    <location>
        <begin position="29"/>
        <end position="203"/>
    </location>
</feature>
<reference evidence="3 4" key="1">
    <citation type="submission" date="2021-01" db="EMBL/GenBank/DDBJ databases">
        <title>Whole genome shotgun sequence of Actinoplanes humidus NBRC 14915.</title>
        <authorList>
            <person name="Komaki H."/>
            <person name="Tamura T."/>
        </authorList>
    </citation>
    <scope>NUCLEOTIDE SEQUENCE [LARGE SCALE GENOMIC DNA]</scope>
    <source>
        <strain evidence="3 4">NBRC 14915</strain>
    </source>
</reference>
<dbReference type="InterPro" id="IPR013830">
    <property type="entry name" value="SGNH_hydro"/>
</dbReference>
<sequence>MAAGLLGVVAVAAGMTPASASEPVVLLPLGASITHGYGSTDGNGYRGVLHERLTREAGLSVDFVGSQHSGTAPDPDHEGHPGWRIDQIAARADGWLATYHPDIVVMHLGTNDMIQDYRSATAPDRLVALADHIVAADPGVTVYVSSLVCSSVPAVNARIDAFNARLPALVAGHYGVVYVDQHAVMTAADLSDQVHPTNEGYRRIANAWYDAIVARR</sequence>
<protein>
    <submittedName>
        <fullName evidence="3">SGNH hydrolase</fullName>
    </submittedName>
</protein>
<name>A0ABQ3ZH89_9ACTN</name>
<evidence type="ECO:0000313" key="4">
    <source>
        <dbReference type="Proteomes" id="UP000603200"/>
    </source>
</evidence>
<dbReference type="GO" id="GO:0016787">
    <property type="term" value="F:hydrolase activity"/>
    <property type="evidence" value="ECO:0007669"/>
    <property type="project" value="UniProtKB-KW"/>
</dbReference>
<dbReference type="PANTHER" id="PTHR30383:SF5">
    <property type="entry name" value="SGNH HYDROLASE-TYPE ESTERASE DOMAIN-CONTAINING PROTEIN"/>
    <property type="match status" value="1"/>
</dbReference>
<dbReference type="Proteomes" id="UP000603200">
    <property type="component" value="Unassembled WGS sequence"/>
</dbReference>
<dbReference type="EMBL" id="BOMN01000013">
    <property type="protein sequence ID" value="GIE17879.1"/>
    <property type="molecule type" value="Genomic_DNA"/>
</dbReference>
<evidence type="ECO:0000259" key="2">
    <source>
        <dbReference type="Pfam" id="PF13472"/>
    </source>
</evidence>
<dbReference type="PANTHER" id="PTHR30383">
    <property type="entry name" value="THIOESTERASE 1/PROTEASE 1/LYSOPHOSPHOLIPASE L1"/>
    <property type="match status" value="1"/>
</dbReference>
<dbReference type="SUPFAM" id="SSF52266">
    <property type="entry name" value="SGNH hydrolase"/>
    <property type="match status" value="1"/>
</dbReference>
<keyword evidence="1" id="KW-0732">Signal</keyword>
<feature type="signal peptide" evidence="1">
    <location>
        <begin position="1"/>
        <end position="20"/>
    </location>
</feature>
<evidence type="ECO:0000313" key="3">
    <source>
        <dbReference type="EMBL" id="GIE17879.1"/>
    </source>
</evidence>
<proteinExistence type="predicted"/>
<dbReference type="InterPro" id="IPR036514">
    <property type="entry name" value="SGNH_hydro_sf"/>
</dbReference>
<gene>
    <name evidence="3" type="ORF">Ahu01nite_009810</name>
</gene>
<dbReference type="Gene3D" id="3.40.50.1110">
    <property type="entry name" value="SGNH hydrolase"/>
    <property type="match status" value="1"/>
</dbReference>
<organism evidence="3 4">
    <name type="scientific">Winogradskya humida</name>
    <dbReference type="NCBI Taxonomy" id="113566"/>
    <lineage>
        <taxon>Bacteria</taxon>
        <taxon>Bacillati</taxon>
        <taxon>Actinomycetota</taxon>
        <taxon>Actinomycetes</taxon>
        <taxon>Micromonosporales</taxon>
        <taxon>Micromonosporaceae</taxon>
        <taxon>Winogradskya</taxon>
    </lineage>
</organism>